<keyword evidence="3" id="KW-0677">Repeat</keyword>
<evidence type="ECO:0000256" key="4">
    <source>
        <dbReference type="ARBA" id="ARBA00023015"/>
    </source>
</evidence>
<dbReference type="InterPro" id="IPR013876">
    <property type="entry name" value="TFIIH_BTF_p62_N"/>
</dbReference>
<feature type="region of interest" description="Disordered" evidence="7">
    <location>
        <begin position="335"/>
        <end position="355"/>
    </location>
</feature>
<comment type="subcellular location">
    <subcellularLocation>
        <location evidence="1">Nucleus</location>
    </subcellularLocation>
</comment>
<dbReference type="GO" id="GO:0006351">
    <property type="term" value="P:DNA-templated transcription"/>
    <property type="evidence" value="ECO:0007669"/>
    <property type="project" value="InterPro"/>
</dbReference>
<keyword evidence="9" id="KW-1185">Reference proteome</keyword>
<evidence type="ECO:0000313" key="10">
    <source>
        <dbReference type="WBParaSite" id="ACRNAN_scaffold1696.g20826.t1"/>
    </source>
</evidence>
<feature type="domain" description="BSD" evidence="8">
    <location>
        <begin position="128"/>
        <end position="181"/>
    </location>
</feature>
<dbReference type="SMART" id="SM00751">
    <property type="entry name" value="BSD"/>
    <property type="match status" value="2"/>
</dbReference>
<evidence type="ECO:0000256" key="5">
    <source>
        <dbReference type="ARBA" id="ARBA00023163"/>
    </source>
</evidence>
<dbReference type="CDD" id="cd13229">
    <property type="entry name" value="PH_TFIIH"/>
    <property type="match status" value="1"/>
</dbReference>
<name>A0A914D093_9BILA</name>
<evidence type="ECO:0000256" key="3">
    <source>
        <dbReference type="ARBA" id="ARBA00022737"/>
    </source>
</evidence>
<dbReference type="AlphaFoldDB" id="A0A914D093"/>
<dbReference type="InterPro" id="IPR011993">
    <property type="entry name" value="PH-like_dom_sf"/>
</dbReference>
<evidence type="ECO:0000259" key="8">
    <source>
        <dbReference type="PROSITE" id="PS50858"/>
    </source>
</evidence>
<dbReference type="Pfam" id="PF03909">
    <property type="entry name" value="BSD"/>
    <property type="match status" value="1"/>
</dbReference>
<dbReference type="PROSITE" id="PS50858">
    <property type="entry name" value="BSD"/>
    <property type="match status" value="2"/>
</dbReference>
<evidence type="ECO:0000256" key="6">
    <source>
        <dbReference type="ARBA" id="ARBA00023242"/>
    </source>
</evidence>
<dbReference type="GO" id="GO:0000439">
    <property type="term" value="C:transcription factor TFIIH core complex"/>
    <property type="evidence" value="ECO:0007669"/>
    <property type="project" value="InterPro"/>
</dbReference>
<dbReference type="Proteomes" id="UP000887540">
    <property type="component" value="Unplaced"/>
</dbReference>
<dbReference type="Gene3D" id="1.10.3970.10">
    <property type="entry name" value="BSD domain"/>
    <property type="match status" value="1"/>
</dbReference>
<dbReference type="InterPro" id="IPR027079">
    <property type="entry name" value="Tfb1/GTF2H1"/>
</dbReference>
<feature type="compositionally biased region" description="Polar residues" evidence="7">
    <location>
        <begin position="339"/>
        <end position="355"/>
    </location>
</feature>
<keyword evidence="4" id="KW-0805">Transcription regulation</keyword>
<dbReference type="Pfam" id="PF08567">
    <property type="entry name" value="PH_TFIIH"/>
    <property type="match status" value="1"/>
</dbReference>
<dbReference type="PANTHER" id="PTHR12856">
    <property type="entry name" value="TRANSCRIPTION INITIATION FACTOR IIH-RELATED"/>
    <property type="match status" value="1"/>
</dbReference>
<keyword evidence="5" id="KW-0804">Transcription</keyword>
<evidence type="ECO:0000256" key="7">
    <source>
        <dbReference type="SAM" id="MobiDB-lite"/>
    </source>
</evidence>
<reference evidence="10" key="1">
    <citation type="submission" date="2022-11" db="UniProtKB">
        <authorList>
            <consortium name="WormBaseParasite"/>
        </authorList>
    </citation>
    <scope>IDENTIFICATION</scope>
</reference>
<organism evidence="9 10">
    <name type="scientific">Acrobeloides nanus</name>
    <dbReference type="NCBI Taxonomy" id="290746"/>
    <lineage>
        <taxon>Eukaryota</taxon>
        <taxon>Metazoa</taxon>
        <taxon>Ecdysozoa</taxon>
        <taxon>Nematoda</taxon>
        <taxon>Chromadorea</taxon>
        <taxon>Rhabditida</taxon>
        <taxon>Tylenchina</taxon>
        <taxon>Cephalobomorpha</taxon>
        <taxon>Cephaloboidea</taxon>
        <taxon>Cephalobidae</taxon>
        <taxon>Acrobeloides</taxon>
    </lineage>
</organism>
<evidence type="ECO:0000256" key="2">
    <source>
        <dbReference type="ARBA" id="ARBA00009448"/>
    </source>
</evidence>
<protein>
    <submittedName>
        <fullName evidence="10">BSD domain-containing protein</fullName>
    </submittedName>
</protein>
<feature type="domain" description="BSD" evidence="8">
    <location>
        <begin position="199"/>
        <end position="251"/>
    </location>
</feature>
<dbReference type="GO" id="GO:0006289">
    <property type="term" value="P:nucleotide-excision repair"/>
    <property type="evidence" value="ECO:0007669"/>
    <property type="project" value="InterPro"/>
</dbReference>
<dbReference type="SUPFAM" id="SSF140383">
    <property type="entry name" value="BSD domain-like"/>
    <property type="match status" value="2"/>
</dbReference>
<comment type="similarity">
    <text evidence="2">Belongs to the TFB1 family.</text>
</comment>
<sequence length="534" mass="60864">MAPAKAKKSVTKSELLLKIDHIKYRTSSAGRSPIGALYIYSDHIEWKEPSETETLNIPFSNVKLQRVSAPDKPKIQLQIVMYDDNQATFVFMKPQSDSSTLLEDRNLVRDTLQEALIRHRKITHQTASTSDKQLQSETDQKIKILNENPYLANLYRHLVAAKLISPQDFWSKHYKSDDSSVNDIGVSGGFLGSIVQSDGVNGVRLNLNTDTIQAIFRTYPTVEKKHLELVPHEMTEQEFWTKFFQSHYFHRERASELNPNDPFSDCVRMDEKDMNAILQTSHVKKNLDFGYLREDLGLISEIRANNIPIKENELKSLLVKRCNYHSKRVLSTIRETSHPNESNETLKLNGDLPSTSQMNGNMEIELESEELRSFKDTIAEDFCILNMKEAYSSAPEKTYAPEEARRLASLAKELTQAPQKSLGLINAMPADYNDVEMESDEINIFEGMHPNTVRELHAIHGCVFELLKHFWACFPPITPELEAKLVKMNETICLYESNQLVDATNTFGRKNVGLDSNSSYMIQILCGTLLPNDT</sequence>
<dbReference type="Gene3D" id="6.10.140.1200">
    <property type="match status" value="1"/>
</dbReference>
<dbReference type="WBParaSite" id="ACRNAN_scaffold1696.g20826.t1">
    <property type="protein sequence ID" value="ACRNAN_scaffold1696.g20826.t1"/>
    <property type="gene ID" value="ACRNAN_scaffold1696.g20826"/>
</dbReference>
<dbReference type="InterPro" id="IPR005607">
    <property type="entry name" value="BSD_dom"/>
</dbReference>
<evidence type="ECO:0000256" key="1">
    <source>
        <dbReference type="ARBA" id="ARBA00004123"/>
    </source>
</evidence>
<accession>A0A914D093</accession>
<keyword evidence="6" id="KW-0539">Nucleus</keyword>
<dbReference type="InterPro" id="IPR035925">
    <property type="entry name" value="BSD_dom_sf"/>
</dbReference>
<evidence type="ECO:0000313" key="9">
    <source>
        <dbReference type="Proteomes" id="UP000887540"/>
    </source>
</evidence>
<proteinExistence type="inferred from homology"/>
<dbReference type="SUPFAM" id="SSF50729">
    <property type="entry name" value="PH domain-like"/>
    <property type="match status" value="1"/>
</dbReference>
<dbReference type="Gene3D" id="2.30.29.30">
    <property type="entry name" value="Pleckstrin-homology domain (PH domain)/Phosphotyrosine-binding domain (PTB)"/>
    <property type="match status" value="1"/>
</dbReference>